<dbReference type="Pfam" id="PF25043">
    <property type="entry name" value="DUF7788"/>
    <property type="match status" value="1"/>
</dbReference>
<gene>
    <name evidence="5" type="ORF">WN944_020585</name>
</gene>
<dbReference type="Proteomes" id="UP001428341">
    <property type="component" value="Unassembled WGS sequence"/>
</dbReference>
<evidence type="ECO:0000313" key="5">
    <source>
        <dbReference type="EMBL" id="KAK9189179.1"/>
    </source>
</evidence>
<dbReference type="SUPFAM" id="SSF101447">
    <property type="entry name" value="Formin homology 2 domain (FH2 domain)"/>
    <property type="match status" value="1"/>
</dbReference>
<evidence type="ECO:0000256" key="1">
    <source>
        <dbReference type="SAM" id="MobiDB-lite"/>
    </source>
</evidence>
<evidence type="ECO:0000259" key="3">
    <source>
        <dbReference type="Pfam" id="PF11443"/>
    </source>
</evidence>
<name>A0AAP0M3Q6_9ROSI</name>
<keyword evidence="2" id="KW-0812">Transmembrane</keyword>
<feature type="domain" description="DUF7788" evidence="4">
    <location>
        <begin position="237"/>
        <end position="443"/>
    </location>
</feature>
<protein>
    <submittedName>
        <fullName evidence="5">Uncharacterized protein</fullName>
    </submittedName>
</protein>
<comment type="caution">
    <text evidence="5">The sequence shown here is derived from an EMBL/GenBank/DDBJ whole genome shotgun (WGS) entry which is preliminary data.</text>
</comment>
<dbReference type="InterPro" id="IPR056690">
    <property type="entry name" value="DUF7788"/>
</dbReference>
<feature type="transmembrane region" description="Helical" evidence="2">
    <location>
        <begin position="94"/>
        <end position="124"/>
    </location>
</feature>
<dbReference type="SUPFAM" id="SSF53300">
    <property type="entry name" value="vWA-like"/>
    <property type="match status" value="1"/>
</dbReference>
<feature type="region of interest" description="Disordered" evidence="1">
    <location>
        <begin position="1"/>
        <end position="47"/>
    </location>
</feature>
<keyword evidence="6" id="KW-1185">Reference proteome</keyword>
<feature type="domain" description="DUF2828" evidence="3">
    <location>
        <begin position="135"/>
        <end position="235"/>
    </location>
</feature>
<dbReference type="PANTHER" id="PTHR31373:SF17">
    <property type="entry name" value="OS06G0652100 PROTEIN"/>
    <property type="match status" value="1"/>
</dbReference>
<dbReference type="EMBL" id="JBCGBO010000007">
    <property type="protein sequence ID" value="KAK9189179.1"/>
    <property type="molecule type" value="Genomic_DNA"/>
</dbReference>
<dbReference type="InterPro" id="IPR011205">
    <property type="entry name" value="UCP015417_vWA"/>
</dbReference>
<organism evidence="5 6">
    <name type="scientific">Citrus x changshan-huyou</name>
    <dbReference type="NCBI Taxonomy" id="2935761"/>
    <lineage>
        <taxon>Eukaryota</taxon>
        <taxon>Viridiplantae</taxon>
        <taxon>Streptophyta</taxon>
        <taxon>Embryophyta</taxon>
        <taxon>Tracheophyta</taxon>
        <taxon>Spermatophyta</taxon>
        <taxon>Magnoliopsida</taxon>
        <taxon>eudicotyledons</taxon>
        <taxon>Gunneridae</taxon>
        <taxon>Pentapetalae</taxon>
        <taxon>rosids</taxon>
        <taxon>malvids</taxon>
        <taxon>Sapindales</taxon>
        <taxon>Rutaceae</taxon>
        <taxon>Aurantioideae</taxon>
        <taxon>Citrus</taxon>
    </lineage>
</organism>
<dbReference type="Pfam" id="PF11443">
    <property type="entry name" value="DUF2828"/>
    <property type="match status" value="1"/>
</dbReference>
<feature type="compositionally biased region" description="Pro residues" evidence="1">
    <location>
        <begin position="15"/>
        <end position="43"/>
    </location>
</feature>
<evidence type="ECO:0000313" key="6">
    <source>
        <dbReference type="Proteomes" id="UP001428341"/>
    </source>
</evidence>
<keyword evidence="2" id="KW-0472">Membrane</keyword>
<proteinExistence type="predicted"/>
<evidence type="ECO:0000256" key="2">
    <source>
        <dbReference type="SAM" id="Phobius"/>
    </source>
</evidence>
<dbReference type="AlphaFoldDB" id="A0AAP0M3Q6"/>
<sequence>MFSALFGNHCKNGQPPSPYPPQPDFPPPQLAVGQPFPPPPPPGYQGYFNEVYPPPPPAPQPSQDDHQNDTGCCSCLKGWYAIPLDCLFKFGCTLLLLCIGGIVLLGLLMILLTGFMCVFGYFYWDISDNYERRWKMALELPEVYMTANKWDLLPYRKVASLAMKVYTKTFMKHDGPRFIKYLTDVKVGKAKISTGALLPHGIIKSVNHETEFALFQVPELQWNRIVDDLSKEGKLRNCKAICDVSGSVHGTPLEVSVALGLLVSELSEEPWKGKLITFGEKPELHLVEGDDLKSKTRFVSNMNWDMNTDFQEVFDLILEVAVNGNLKPEQMIKRLFVFSDMEFDEASLHPWETDYQAIVRKYTEKGYGSAVPEIIFWNLRHSESTPVPEGQEGVALESGFSKILIKLFLENEGVIDQEQVVEAGITENKKKQIDPVQVMEAAISGEEYQNLVVLD</sequence>
<dbReference type="InterPro" id="IPR036465">
    <property type="entry name" value="vWFA_dom_sf"/>
</dbReference>
<dbReference type="PANTHER" id="PTHR31373">
    <property type="entry name" value="OS06G0652100 PROTEIN"/>
    <property type="match status" value="1"/>
</dbReference>
<keyword evidence="2" id="KW-1133">Transmembrane helix</keyword>
<dbReference type="Gene3D" id="3.40.50.410">
    <property type="entry name" value="von Willebrand factor, type A domain"/>
    <property type="match status" value="1"/>
</dbReference>
<accession>A0AAP0M3Q6</accession>
<reference evidence="5 6" key="1">
    <citation type="submission" date="2024-05" db="EMBL/GenBank/DDBJ databases">
        <title>Haplotype-resolved chromosome-level genome assembly of Huyou (Citrus changshanensis).</title>
        <authorList>
            <person name="Miao C."/>
            <person name="Chen W."/>
            <person name="Wu Y."/>
            <person name="Wang L."/>
            <person name="Zhao S."/>
            <person name="Grierson D."/>
            <person name="Xu C."/>
            <person name="Chen K."/>
        </authorList>
    </citation>
    <scope>NUCLEOTIDE SEQUENCE [LARGE SCALE GENOMIC DNA]</scope>
    <source>
        <strain evidence="5">01-14</strain>
        <tissue evidence="5">Leaf</tissue>
    </source>
</reference>
<evidence type="ECO:0000259" key="4">
    <source>
        <dbReference type="Pfam" id="PF25043"/>
    </source>
</evidence>
<dbReference type="InterPro" id="IPR058580">
    <property type="entry name" value="DUF2828"/>
</dbReference>